<feature type="compositionally biased region" description="Basic residues" evidence="1">
    <location>
        <begin position="1460"/>
        <end position="1470"/>
    </location>
</feature>
<dbReference type="KEGG" id="cbr:CBG_11717"/>
<evidence type="ECO:0000313" key="5">
    <source>
        <dbReference type="EMBL" id="CAP30859.2"/>
    </source>
</evidence>
<feature type="region of interest" description="Disordered" evidence="1">
    <location>
        <begin position="71"/>
        <end position="118"/>
    </location>
</feature>
<evidence type="ECO:0000256" key="2">
    <source>
        <dbReference type="SAM" id="Phobius"/>
    </source>
</evidence>
<feature type="region of interest" description="Disordered" evidence="1">
    <location>
        <begin position="1422"/>
        <end position="1495"/>
    </location>
</feature>
<evidence type="ECO:0000256" key="1">
    <source>
        <dbReference type="SAM" id="MobiDB-lite"/>
    </source>
</evidence>
<dbReference type="CTD" id="8582965"/>
<dbReference type="WormBase" id="CBG11717">
    <property type="protein sequence ID" value="CBP44357"/>
    <property type="gene ID" value="WBGene00032797"/>
</dbReference>
<dbReference type="InParanoid" id="A8XDW4"/>
<feature type="domain" description="Tyrosine specific protein phosphatases" evidence="4">
    <location>
        <begin position="1211"/>
        <end position="1286"/>
    </location>
</feature>
<sequence>MELAGERLESHFGLFLGENSQIFEFSKQSYMTTMKFRKKIVYLLLVLGSTYLSDKLTAAANRIVYQRQLSPYPDNPPLGSSSGNHDLDVKPNSNSPQYPDHHALSDTDPQRSRRNSNDSFDTSVELLLKASRVINGIALQQGLSTGTITPVVLISDLLNLESVNSIKLINTDDFQPLLKDIKELPQKLVSDAEIEKMEERFLIYSDAIDRTNGMEKGVTIPGIDVYFTAVKKLSESVPDLAASNLKDLLVNLIALKTDEKTKEVYTNNRLSNFRTAIDTIKTMASTRLAVDNVLRYPVSVLGPLFNVNEVLQKFEDNDMKLVVNPKDTPIMKKVGSNVKILGDFSKAVSSLQSKVHTLHQVFTGRLHQSGNRKLSCTAGFADGVLDLGLVSNDLKDEWVKKAVDGQSDSIAKALDQLGPLQLNTQAAARSLRLADGDKSALESLTNLVASVPQADGSLNDLSSSIEKFFITKSISDMSPTNMQEFQTIFNYIKVLPEHLDAIKQANKIASAVAKDEAGDLSDILGIIKDSSGATAFEQLDNLRKSAAFENLRNSLESGAKSYEVLTKKDGNGKAPKSVIDMAKEIDTKKAVIQKYTDGLIPFLQEIDKLRKLPGSKSLGAAIRAIQEHRKSVVSVPDVQQISGWVKTAKTTLSSLENSVKEMGGMKSIEKDALASTNKILKDSQTIGSSARVFRGMKMILETSLDLDDVQMEKVRKYVIGVSDPKDRKNLEDLMALDQKINTLKQEVNQVRSSIKPPKSPDFISLNEVIQTAKGLSGIPMDFFAIGKSVEKMSEQLKDRDLLKIKKVLDQLDTFGLDFARHKTAIGASKAALGNVDLLFVAYGKAMHKPSKKSDDKKVLYISLGATAGFLIIATLTVTLIWWRCPIGCCRTKVIHHYDTTVLPPVKPVIDEEPAPTPDLGGSAPVKSGPPVPPVHESPAPEREEEPTQQGRRTSDIEIQYCNNSLLSEHPVANITPSQEEAVFFSVNNCAARYRTLLLEKFLGSLSPVEYWLLFVDTRFKTDLENLPATSKEVHAMRAWQRKNVSLGLNGMFSDKDWPLFAKGWIHANMITYSNGFRIVLSQAPQTENSTRKCNIGHFWSAVRSRGSNMVVCLTKFMEVDLFLISLIGTEIIEFKLYFIPGDDEKCSPYFPLTQGTTETYANGIVTITCISVTTSFDGELTIRELRITIGNGQSFTVRHFHYTGWPDFEIPRRTDVVLAIYQEIIDRGNTPFVHCTAGLGRSGVLAQLLGNMISFESRGYHLEQTVVLNEIRHFRPGAVQTQAQLWFAAVLTIEAVRILNYLRSFMRYPKSVNCENRVGVAMTAKALKIYGNLIVPAKEYLAKGVTDATFKAIDAKLTSKNHMTDKQKAEEMEKKYKQTVLELKAAQTPPPATPSASSSSNVMSLRDNNEMDIQKLEQEVGGMRTATSDTNVAGPSRLSLEAPISQQKSKRSKTPDTKEKKKKAGKKKKAAAAEAGMTVAESLGTQPSDTNVRKL</sequence>
<evidence type="ECO:0000259" key="3">
    <source>
        <dbReference type="PROSITE" id="PS50055"/>
    </source>
</evidence>
<dbReference type="PANTHER" id="PTHR32525">
    <property type="entry name" value="PROTEIN-TYROSINE-PHOSPHATASE"/>
    <property type="match status" value="1"/>
</dbReference>
<dbReference type="SMART" id="SM00453">
    <property type="entry name" value="WSN"/>
    <property type="match status" value="1"/>
</dbReference>
<dbReference type="Proteomes" id="UP000008549">
    <property type="component" value="Unassembled WGS sequence"/>
</dbReference>
<feature type="compositionally biased region" description="Polar residues" evidence="1">
    <location>
        <begin position="1483"/>
        <end position="1495"/>
    </location>
</feature>
<dbReference type="OMA" id="RANGVEN"/>
<keyword evidence="2" id="KW-0472">Membrane</keyword>
<feature type="compositionally biased region" description="Basic and acidic residues" evidence="1">
    <location>
        <begin position="99"/>
        <end position="111"/>
    </location>
</feature>
<dbReference type="InterPro" id="IPR003125">
    <property type="entry name" value="WSN"/>
</dbReference>
<name>A8XDW4_CAEBR</name>
<dbReference type="Pfam" id="PF02206">
    <property type="entry name" value="WSN"/>
    <property type="match status" value="1"/>
</dbReference>
<dbReference type="InterPro" id="IPR016130">
    <property type="entry name" value="Tyr_Pase_AS"/>
</dbReference>
<reference evidence="5 6" key="1">
    <citation type="journal article" date="2003" name="PLoS Biol.">
        <title>The genome sequence of Caenorhabditis briggsae: a platform for comparative genomics.</title>
        <authorList>
            <person name="Stein L.D."/>
            <person name="Bao Z."/>
            <person name="Blasiar D."/>
            <person name="Blumenthal T."/>
            <person name="Brent M.R."/>
            <person name="Chen N."/>
            <person name="Chinwalla A."/>
            <person name="Clarke L."/>
            <person name="Clee C."/>
            <person name="Coghlan A."/>
            <person name="Coulson A."/>
            <person name="D'Eustachio P."/>
            <person name="Fitch D.H."/>
            <person name="Fulton L.A."/>
            <person name="Fulton R.E."/>
            <person name="Griffiths-Jones S."/>
            <person name="Harris T.W."/>
            <person name="Hillier L.W."/>
            <person name="Kamath R."/>
            <person name="Kuwabara P.E."/>
            <person name="Mardis E.R."/>
            <person name="Marra M.A."/>
            <person name="Miner T.L."/>
            <person name="Minx P."/>
            <person name="Mullikin J.C."/>
            <person name="Plumb R.W."/>
            <person name="Rogers J."/>
            <person name="Schein J.E."/>
            <person name="Sohrmann M."/>
            <person name="Spieth J."/>
            <person name="Stajich J.E."/>
            <person name="Wei C."/>
            <person name="Willey D."/>
            <person name="Wilson R.K."/>
            <person name="Durbin R."/>
            <person name="Waterston R.H."/>
        </authorList>
    </citation>
    <scope>NUCLEOTIDE SEQUENCE [LARGE SCALE GENOMIC DNA]</scope>
    <source>
        <strain evidence="5 6">AF16</strain>
    </source>
</reference>
<dbReference type="GO" id="GO:0004725">
    <property type="term" value="F:protein tyrosine phosphatase activity"/>
    <property type="evidence" value="ECO:0007669"/>
    <property type="project" value="InterPro"/>
</dbReference>
<dbReference type="PROSITE" id="PS00383">
    <property type="entry name" value="TYR_PHOSPHATASE_1"/>
    <property type="match status" value="1"/>
</dbReference>
<evidence type="ECO:0000259" key="4">
    <source>
        <dbReference type="PROSITE" id="PS50056"/>
    </source>
</evidence>
<organism evidence="5 6">
    <name type="scientific">Caenorhabditis briggsae</name>
    <dbReference type="NCBI Taxonomy" id="6238"/>
    <lineage>
        <taxon>Eukaryota</taxon>
        <taxon>Metazoa</taxon>
        <taxon>Ecdysozoa</taxon>
        <taxon>Nematoda</taxon>
        <taxon>Chromadorea</taxon>
        <taxon>Rhabditida</taxon>
        <taxon>Rhabditina</taxon>
        <taxon>Rhabditomorpha</taxon>
        <taxon>Rhabditoidea</taxon>
        <taxon>Rhabditidae</taxon>
        <taxon>Peloderinae</taxon>
        <taxon>Caenorhabditis</taxon>
    </lineage>
</organism>
<dbReference type="eggNOG" id="ENOG502S6W7">
    <property type="taxonomic scope" value="Eukaryota"/>
</dbReference>
<dbReference type="PRINTS" id="PR00700">
    <property type="entry name" value="PRTYPHPHTASE"/>
</dbReference>
<proteinExistence type="predicted"/>
<dbReference type="InterPro" id="IPR003595">
    <property type="entry name" value="Tyr_Pase_cat"/>
</dbReference>
<dbReference type="STRING" id="6238.A8XDW4"/>
<dbReference type="InterPro" id="IPR029021">
    <property type="entry name" value="Prot-tyrosine_phosphatase-like"/>
</dbReference>
<dbReference type="Gene3D" id="3.90.190.10">
    <property type="entry name" value="Protein tyrosine phosphatase superfamily"/>
    <property type="match status" value="1"/>
</dbReference>
<keyword evidence="2" id="KW-0812">Transmembrane</keyword>
<keyword evidence="2" id="KW-1133">Transmembrane helix</keyword>
<feature type="domain" description="Tyrosine-protein phosphatase" evidence="3">
    <location>
        <begin position="1026"/>
        <end position="1295"/>
    </location>
</feature>
<feature type="region of interest" description="Disordered" evidence="1">
    <location>
        <begin position="908"/>
        <end position="953"/>
    </location>
</feature>
<dbReference type="PROSITE" id="PS50055">
    <property type="entry name" value="TYR_PHOSPHATASE_PTP"/>
    <property type="match status" value="1"/>
</dbReference>
<dbReference type="RefSeq" id="XP_045094655.1">
    <property type="nucleotide sequence ID" value="XM_045243465.1"/>
</dbReference>
<dbReference type="InterPro" id="IPR000387">
    <property type="entry name" value="Tyr_Pase_dom"/>
</dbReference>
<dbReference type="Pfam" id="PF00102">
    <property type="entry name" value="Y_phosphatase"/>
    <property type="match status" value="1"/>
</dbReference>
<reference evidence="5 6" key="2">
    <citation type="journal article" date="2011" name="PLoS Genet.">
        <title>Caenorhabditis briggsae recombinant inbred line genotypes reveal inter-strain incompatibility and the evolution of recombination.</title>
        <authorList>
            <person name="Ross J.A."/>
            <person name="Koboldt D.C."/>
            <person name="Staisch J.E."/>
            <person name="Chamberlin H.M."/>
            <person name="Gupta B.P."/>
            <person name="Miller R.D."/>
            <person name="Baird S.E."/>
            <person name="Haag E.S."/>
        </authorList>
    </citation>
    <scope>NUCLEOTIDE SEQUENCE [LARGE SCALE GENOMIC DNA]</scope>
    <source>
        <strain evidence="5 6">AF16</strain>
    </source>
</reference>
<keyword evidence="6" id="KW-1185">Reference proteome</keyword>
<dbReference type="SMART" id="SM00404">
    <property type="entry name" value="PTPc_motif"/>
    <property type="match status" value="1"/>
</dbReference>
<feature type="transmembrane region" description="Helical" evidence="2">
    <location>
        <begin position="858"/>
        <end position="882"/>
    </location>
</feature>
<dbReference type="CDD" id="cd00047">
    <property type="entry name" value="PTPc"/>
    <property type="match status" value="1"/>
</dbReference>
<accession>A8XDW4</accession>
<protein>
    <submittedName>
        <fullName evidence="5">Protein CBG11717</fullName>
    </submittedName>
</protein>
<dbReference type="FunCoup" id="A8XDW4">
    <property type="interactions" value="916"/>
</dbReference>
<gene>
    <name evidence="5 7" type="ORF">CBG11717</name>
    <name evidence="5" type="ORF">CBG_11717</name>
</gene>
<dbReference type="HOGENOM" id="CLU_003480_1_0_1"/>
<dbReference type="PANTHER" id="PTHR32525:SF0">
    <property type="entry name" value="DOMAIN OF UNKNOWN FUNCTION WSN DOMAIN-CONTAINING PROTEIN-RELATED"/>
    <property type="match status" value="1"/>
</dbReference>
<dbReference type="InterPro" id="IPR000242">
    <property type="entry name" value="PTP_cat"/>
</dbReference>
<dbReference type="EMBL" id="HE601289">
    <property type="protein sequence ID" value="CAP30859.2"/>
    <property type="molecule type" value="Genomic_DNA"/>
</dbReference>
<dbReference type="SMART" id="SM00194">
    <property type="entry name" value="PTPc"/>
    <property type="match status" value="1"/>
</dbReference>
<evidence type="ECO:0000313" key="6">
    <source>
        <dbReference type="Proteomes" id="UP000008549"/>
    </source>
</evidence>
<dbReference type="PROSITE" id="PS50056">
    <property type="entry name" value="TYR_PHOSPHATASE_2"/>
    <property type="match status" value="1"/>
</dbReference>
<evidence type="ECO:0000313" key="7">
    <source>
        <dbReference type="WormBase" id="CBG11717"/>
    </source>
</evidence>
<dbReference type="GeneID" id="8582965"/>
<dbReference type="SUPFAM" id="SSF52799">
    <property type="entry name" value="(Phosphotyrosine protein) phosphatases II"/>
    <property type="match status" value="1"/>
</dbReference>